<gene>
    <name evidence="3" type="ORF">SAMN05421853_11925</name>
</gene>
<dbReference type="InterPro" id="IPR047650">
    <property type="entry name" value="Transpos_IS110"/>
</dbReference>
<dbReference type="Proteomes" id="UP000243106">
    <property type="component" value="Unassembled WGS sequence"/>
</dbReference>
<dbReference type="Pfam" id="PF01548">
    <property type="entry name" value="DEDD_Tnp_IS110"/>
    <property type="match status" value="1"/>
</dbReference>
<dbReference type="STRING" id="93684.SAMN05421853_11925"/>
<dbReference type="RefSeq" id="WP_093015620.1">
    <property type="nucleotide sequence ID" value="NZ_FOXV01000019.1"/>
</dbReference>
<evidence type="ECO:0000313" key="4">
    <source>
        <dbReference type="Proteomes" id="UP000243106"/>
    </source>
</evidence>
<dbReference type="InterPro" id="IPR003346">
    <property type="entry name" value="Transposase_20"/>
</dbReference>
<accession>A0A1I6AGS4</accession>
<reference evidence="4" key="1">
    <citation type="submission" date="2016-10" db="EMBL/GenBank/DDBJ databases">
        <authorList>
            <person name="Varghese N."/>
            <person name="Submissions S."/>
        </authorList>
    </citation>
    <scope>NUCLEOTIDE SEQUENCE [LARGE SCALE GENOMIC DNA]</scope>
    <source>
        <strain evidence="4">JCM 10271</strain>
    </source>
</reference>
<feature type="domain" description="Transposase IS110-like N-terminal" evidence="1">
    <location>
        <begin position="9"/>
        <end position="153"/>
    </location>
</feature>
<dbReference type="Pfam" id="PF02371">
    <property type="entry name" value="Transposase_20"/>
    <property type="match status" value="1"/>
</dbReference>
<feature type="domain" description="Transposase IS116/IS110/IS902 C-terminal" evidence="2">
    <location>
        <begin position="217"/>
        <end position="298"/>
    </location>
</feature>
<evidence type="ECO:0000313" key="3">
    <source>
        <dbReference type="EMBL" id="SFQ67757.1"/>
    </source>
</evidence>
<keyword evidence="4" id="KW-1185">Reference proteome</keyword>
<dbReference type="PANTHER" id="PTHR33055">
    <property type="entry name" value="TRANSPOSASE FOR INSERTION SEQUENCE ELEMENT IS1111A"/>
    <property type="match status" value="1"/>
</dbReference>
<evidence type="ECO:0000259" key="2">
    <source>
        <dbReference type="Pfam" id="PF02371"/>
    </source>
</evidence>
<dbReference type="NCBIfam" id="NF033542">
    <property type="entry name" value="transpos_IS110"/>
    <property type="match status" value="1"/>
</dbReference>
<name>A0A1I6AGS4_9RHOB</name>
<dbReference type="GO" id="GO:0004803">
    <property type="term" value="F:transposase activity"/>
    <property type="evidence" value="ECO:0007669"/>
    <property type="project" value="InterPro"/>
</dbReference>
<dbReference type="GO" id="GO:0003677">
    <property type="term" value="F:DNA binding"/>
    <property type="evidence" value="ECO:0007669"/>
    <property type="project" value="InterPro"/>
</dbReference>
<dbReference type="InterPro" id="IPR002525">
    <property type="entry name" value="Transp_IS110-like_N"/>
</dbReference>
<proteinExistence type="predicted"/>
<dbReference type="PANTHER" id="PTHR33055:SF3">
    <property type="entry name" value="PUTATIVE TRANSPOSASE FOR IS117-RELATED"/>
    <property type="match status" value="1"/>
</dbReference>
<protein>
    <submittedName>
        <fullName evidence="3">Transposase</fullName>
    </submittedName>
</protein>
<dbReference type="AlphaFoldDB" id="A0A1I6AGS4"/>
<dbReference type="GO" id="GO:0006313">
    <property type="term" value="P:DNA transposition"/>
    <property type="evidence" value="ECO:0007669"/>
    <property type="project" value="InterPro"/>
</dbReference>
<sequence>MNPIPTTYAGLDVSLDDTHICIVDEHGALLSETRVPTDPEAVHNALKGAPGQLKRIGLEASSLSLWLQSELSAAGHPAIIIEARHAHATMQAQRNKTDRNDARALAQIMRTGWFRAVHAKRPESRRLRMLLANRRLLKRKLIDMENHIRGTLRPLGLLVGQVSRGRFEVRVRELICDAPADITAFLETLLVVRGRLLDGYGELHRLVLAIVRTDPLCRRFMTVPGVGPIAALSFRAAIDDPHRFRRTRDVAAYLGLTPRRWQSGSIDRTGSISKHGDREVRTALCEAAAGLLLRTRKWTAIRAWGLRLAKRTSMLNAITAVARKYAVILLKMWRDSAAYRPGLGAKVTEKMRLPGPQTA</sequence>
<dbReference type="EMBL" id="FOXV01000019">
    <property type="protein sequence ID" value="SFQ67757.1"/>
    <property type="molecule type" value="Genomic_DNA"/>
</dbReference>
<evidence type="ECO:0000259" key="1">
    <source>
        <dbReference type="Pfam" id="PF01548"/>
    </source>
</evidence>
<organism evidence="3 4">
    <name type="scientific">Roseivivax halotolerans</name>
    <dbReference type="NCBI Taxonomy" id="93684"/>
    <lineage>
        <taxon>Bacteria</taxon>
        <taxon>Pseudomonadati</taxon>
        <taxon>Pseudomonadota</taxon>
        <taxon>Alphaproteobacteria</taxon>
        <taxon>Rhodobacterales</taxon>
        <taxon>Roseobacteraceae</taxon>
        <taxon>Roseivivax</taxon>
    </lineage>
</organism>